<dbReference type="GO" id="GO:0016757">
    <property type="term" value="F:glycosyltransferase activity"/>
    <property type="evidence" value="ECO:0007669"/>
    <property type="project" value="TreeGrafter"/>
</dbReference>
<name>A0A8S8X8G6_9PROT</name>
<dbReference type="Proteomes" id="UP000681075">
    <property type="component" value="Unassembled WGS sequence"/>
</dbReference>
<comment type="caution">
    <text evidence="1">The sequence shown here is derived from an EMBL/GenBank/DDBJ whole genome shotgun (WGS) entry which is preliminary data.</text>
</comment>
<evidence type="ECO:0000313" key="2">
    <source>
        <dbReference type="Proteomes" id="UP000681075"/>
    </source>
</evidence>
<dbReference type="EMBL" id="BOPV01000001">
    <property type="protein sequence ID" value="GIL38111.1"/>
    <property type="molecule type" value="Genomic_DNA"/>
</dbReference>
<dbReference type="NCBIfam" id="TIGR03087">
    <property type="entry name" value="stp1"/>
    <property type="match status" value="1"/>
</dbReference>
<sequence>MDELLFLVHRIPFPPNKGDKIRSWHMLEQLARTHRVRLGCLIDDPHDLRYLDSLQKVCAEVKAVQVSPLQQKIHALLRLRPGKPLSLGYFHHPELQRWVRATVRANNIQKAFVFSSAMAPYLDGLALKRRVLDMVDVDSLKWRELGETSRFPANLVWSREWRTLFAYEKKLAQSFDETIFVSEAEMRRFLEIAPELAARVTWMSNGVDWQRFDPTSSYEDPYPASTNRIVFTGAMDYAPNIDAVEWFVTRVMPILRTMPRFKFGEGPQFWIVGSNPTERVQGLAGSDVHVTGRVADTRPWIQYAGVVVAPLRIARGIQNKVLEGMAMGKIVVATPQAREGIEADHARELLLSESEEGFARLVCEVLDGQWAKLGPAARAAVVQRYDWSERLKGLRAVWQQAA</sequence>
<keyword evidence="1" id="KW-0808">Transferase</keyword>
<accession>A0A8S8X8G6</accession>
<dbReference type="PANTHER" id="PTHR12526:SF600">
    <property type="entry name" value="GLYCOSYL TRANSFERASE GROUP 1"/>
    <property type="match status" value="1"/>
</dbReference>
<gene>
    <name evidence="1" type="ORF">TMPK1_03480</name>
</gene>
<evidence type="ECO:0000313" key="1">
    <source>
        <dbReference type="EMBL" id="GIL38111.1"/>
    </source>
</evidence>
<dbReference type="PANTHER" id="PTHR12526">
    <property type="entry name" value="GLYCOSYLTRANSFERASE"/>
    <property type="match status" value="1"/>
</dbReference>
<dbReference type="SUPFAM" id="SSF53756">
    <property type="entry name" value="UDP-Glycosyltransferase/glycogen phosphorylase"/>
    <property type="match status" value="1"/>
</dbReference>
<organism evidence="1 2">
    <name type="scientific">Roseiterribacter gracilis</name>
    <dbReference type="NCBI Taxonomy" id="2812848"/>
    <lineage>
        <taxon>Bacteria</taxon>
        <taxon>Pseudomonadati</taxon>
        <taxon>Pseudomonadota</taxon>
        <taxon>Alphaproteobacteria</taxon>
        <taxon>Rhodospirillales</taxon>
        <taxon>Roseiterribacteraceae</taxon>
        <taxon>Roseiterribacter</taxon>
    </lineage>
</organism>
<dbReference type="Pfam" id="PF13692">
    <property type="entry name" value="Glyco_trans_1_4"/>
    <property type="match status" value="1"/>
</dbReference>
<dbReference type="Gene3D" id="3.40.50.2000">
    <property type="entry name" value="Glycogen Phosphorylase B"/>
    <property type="match status" value="2"/>
</dbReference>
<dbReference type="RefSeq" id="WP_420241063.1">
    <property type="nucleotide sequence ID" value="NZ_BOPV01000001.1"/>
</dbReference>
<protein>
    <submittedName>
        <fullName evidence="1">Glycosyl transferase</fullName>
    </submittedName>
</protein>
<keyword evidence="2" id="KW-1185">Reference proteome</keyword>
<proteinExistence type="predicted"/>
<dbReference type="InterPro" id="IPR017521">
    <property type="entry name" value="Sugar_tfrase_PEP-CTERM_Stp1"/>
</dbReference>
<reference evidence="1" key="1">
    <citation type="submission" date="2021-02" db="EMBL/GenBank/DDBJ databases">
        <title>Genome sequence of Rhodospirillales sp. strain TMPK1 isolated from soil.</title>
        <authorList>
            <person name="Nakai R."/>
            <person name="Kusada H."/>
            <person name="Tamaki H."/>
        </authorList>
    </citation>
    <scope>NUCLEOTIDE SEQUENCE</scope>
    <source>
        <strain evidence="1">TMPK1</strain>
    </source>
</reference>
<dbReference type="CDD" id="cd03801">
    <property type="entry name" value="GT4_PimA-like"/>
    <property type="match status" value="1"/>
</dbReference>
<dbReference type="AlphaFoldDB" id="A0A8S8X8G6"/>